<reference evidence="1" key="1">
    <citation type="journal article" date="2020" name="mSystems">
        <title>Genome- and Community-Level Interaction Insights into Carbon Utilization and Element Cycling Functions of Hydrothermarchaeota in Hydrothermal Sediment.</title>
        <authorList>
            <person name="Zhou Z."/>
            <person name="Liu Y."/>
            <person name="Xu W."/>
            <person name="Pan J."/>
            <person name="Luo Z.H."/>
            <person name="Li M."/>
        </authorList>
    </citation>
    <scope>NUCLEOTIDE SEQUENCE [LARGE SCALE GENOMIC DNA]</scope>
    <source>
        <strain evidence="1">SpSt-464</strain>
    </source>
</reference>
<sequence>MISDMDKVFRRILNDEDIFWTQKEIFNKEEWLSLKEKFRNGNMDEFEKVIQEKIKDYDQKITQTNNNKEREKFQKAKTLCQSLIKAISNKPNLLNNLFEYLDSFGLVKSNLPSPSSMDDYGKVIERYEISIVELYFLDKINRENNMYTKNALKKLLEYVKELYQSNQSPLEIAYFIRKLNSLTTLWEVLNG</sequence>
<accession>A0A7C3N7J8</accession>
<organism evidence="1">
    <name type="scientific">candidate division WOR-3 bacterium</name>
    <dbReference type="NCBI Taxonomy" id="2052148"/>
    <lineage>
        <taxon>Bacteria</taxon>
        <taxon>Bacteria division WOR-3</taxon>
    </lineage>
</organism>
<evidence type="ECO:0000313" key="1">
    <source>
        <dbReference type="EMBL" id="HFK24379.1"/>
    </source>
</evidence>
<dbReference type="EMBL" id="DSTT01000006">
    <property type="protein sequence ID" value="HFK24379.1"/>
    <property type="molecule type" value="Genomic_DNA"/>
</dbReference>
<dbReference type="AlphaFoldDB" id="A0A7C3N7J8"/>
<comment type="caution">
    <text evidence="1">The sequence shown here is derived from an EMBL/GenBank/DDBJ whole genome shotgun (WGS) entry which is preliminary data.</text>
</comment>
<name>A0A7C3N7J8_UNCW3</name>
<gene>
    <name evidence="1" type="ORF">ENS15_07030</name>
</gene>
<protein>
    <submittedName>
        <fullName evidence="1">Uncharacterized protein</fullName>
    </submittedName>
</protein>
<proteinExistence type="predicted"/>